<proteinExistence type="inferred from homology"/>
<dbReference type="AlphaFoldDB" id="A0AAW4WWL4"/>
<evidence type="ECO:0000256" key="1">
    <source>
        <dbReference type="ARBA" id="ARBA00001933"/>
    </source>
</evidence>
<feature type="modified residue" description="N6-(pyridoxal phosphate)lysine" evidence="5">
    <location>
        <position position="60"/>
    </location>
</feature>
<keyword evidence="3 5" id="KW-0663">Pyridoxal phosphate</keyword>
<reference evidence="8 9" key="1">
    <citation type="submission" date="2021-10" db="EMBL/GenBank/DDBJ databases">
        <authorList>
            <person name="Grouzdev D.S."/>
            <person name="Pantiukh K.S."/>
            <person name="Krutkina M.S."/>
        </authorList>
    </citation>
    <scope>NUCLEOTIDE SEQUENCE [LARGE SCALE GENOMIC DNA]</scope>
    <source>
        <strain evidence="8 9">Z-7514</strain>
    </source>
</reference>
<evidence type="ECO:0000256" key="4">
    <source>
        <dbReference type="PIRSR" id="PIRSR006278-1"/>
    </source>
</evidence>
<dbReference type="GO" id="GO:1901605">
    <property type="term" value="P:alpha-amino acid metabolic process"/>
    <property type="evidence" value="ECO:0007669"/>
    <property type="project" value="UniProtKB-ARBA"/>
</dbReference>
<evidence type="ECO:0000256" key="3">
    <source>
        <dbReference type="ARBA" id="ARBA00022898"/>
    </source>
</evidence>
<evidence type="ECO:0000259" key="7">
    <source>
        <dbReference type="Pfam" id="PF00291"/>
    </source>
</evidence>
<evidence type="ECO:0000256" key="6">
    <source>
        <dbReference type="SAM" id="Coils"/>
    </source>
</evidence>
<feature type="domain" description="Tryptophan synthase beta chain-like PALP" evidence="7">
    <location>
        <begin position="21"/>
        <end position="336"/>
    </location>
</feature>
<feature type="coiled-coil region" evidence="6">
    <location>
        <begin position="138"/>
        <end position="168"/>
    </location>
</feature>
<dbReference type="RefSeq" id="WP_229343755.1">
    <property type="nucleotide sequence ID" value="NZ_JAJFAT010000002.1"/>
</dbReference>
<dbReference type="SUPFAM" id="SSF53686">
    <property type="entry name" value="Tryptophan synthase beta subunit-like PLP-dependent enzymes"/>
    <property type="match status" value="1"/>
</dbReference>
<name>A0AAW4WWL4_9FIRM</name>
<evidence type="ECO:0000313" key="8">
    <source>
        <dbReference type="EMBL" id="MCC3144173.1"/>
    </source>
</evidence>
<accession>A0AAW4WWL4</accession>
<dbReference type="PIRSF" id="PIRSF006278">
    <property type="entry name" value="ACCD_DCysDesulf"/>
    <property type="match status" value="1"/>
</dbReference>
<comment type="cofactor">
    <cofactor evidence="1">
        <name>pyridoxal 5'-phosphate</name>
        <dbReference type="ChEBI" id="CHEBI:597326"/>
    </cofactor>
</comment>
<feature type="active site" description="Nucleophile" evidence="4">
    <location>
        <position position="87"/>
    </location>
</feature>
<evidence type="ECO:0000313" key="9">
    <source>
        <dbReference type="Proteomes" id="UP001199296"/>
    </source>
</evidence>
<dbReference type="PANTHER" id="PTHR43780">
    <property type="entry name" value="1-AMINOCYCLOPROPANE-1-CARBOXYLATE DEAMINASE-RELATED"/>
    <property type="match status" value="1"/>
</dbReference>
<dbReference type="PANTHER" id="PTHR43780:SF2">
    <property type="entry name" value="1-AMINOCYCLOPROPANE-1-CARBOXYLATE DEAMINASE-RELATED"/>
    <property type="match status" value="1"/>
</dbReference>
<dbReference type="Proteomes" id="UP001199296">
    <property type="component" value="Unassembled WGS sequence"/>
</dbReference>
<dbReference type="InterPro" id="IPR001926">
    <property type="entry name" value="TrpB-like_PALP"/>
</dbReference>
<comment type="caution">
    <text evidence="8">The sequence shown here is derived from an EMBL/GenBank/DDBJ whole genome shotgun (WGS) entry which is preliminary data.</text>
</comment>
<dbReference type="GO" id="GO:0019148">
    <property type="term" value="F:D-cysteine desulfhydrase activity"/>
    <property type="evidence" value="ECO:0007669"/>
    <property type="project" value="TreeGrafter"/>
</dbReference>
<dbReference type="Pfam" id="PF00291">
    <property type="entry name" value="PALP"/>
    <property type="match status" value="1"/>
</dbReference>
<dbReference type="InterPro" id="IPR027278">
    <property type="entry name" value="ACCD_DCysDesulf"/>
</dbReference>
<gene>
    <name evidence="8" type="ORF">LJ207_02425</name>
</gene>
<evidence type="ECO:0000256" key="2">
    <source>
        <dbReference type="ARBA" id="ARBA00008639"/>
    </source>
</evidence>
<dbReference type="InterPro" id="IPR036052">
    <property type="entry name" value="TrpB-like_PALP_sf"/>
</dbReference>
<protein>
    <submittedName>
        <fullName evidence="8">Pyridoxal-phosphate dependent enzyme</fullName>
    </submittedName>
</protein>
<dbReference type="EMBL" id="JAJFAT010000002">
    <property type="protein sequence ID" value="MCC3144173.1"/>
    <property type="molecule type" value="Genomic_DNA"/>
</dbReference>
<keyword evidence="9" id="KW-1185">Reference proteome</keyword>
<evidence type="ECO:0000256" key="5">
    <source>
        <dbReference type="PIRSR" id="PIRSR006278-2"/>
    </source>
</evidence>
<organism evidence="8 9">
    <name type="scientific">Halanaerobium polyolivorans</name>
    <dbReference type="NCBI Taxonomy" id="2886943"/>
    <lineage>
        <taxon>Bacteria</taxon>
        <taxon>Bacillati</taxon>
        <taxon>Bacillota</taxon>
        <taxon>Clostridia</taxon>
        <taxon>Halanaerobiales</taxon>
        <taxon>Halanaerobiaceae</taxon>
        <taxon>Halanaerobium</taxon>
    </lineage>
</organism>
<keyword evidence="6" id="KW-0175">Coiled coil</keyword>
<sequence>MYNLNRYQNLNKKLKTLKRVELGFFPTKLYKLENLSKKYQVNLYLKRDDLSGFSTFGGNKIRKLEFLFGDIFNQGAKNIFTFGATQSNHALQTAIACRKYNLNPILYLVDIIGEGMENPKANILLDQILGAEIKVVELKKGENEFDAMERAKEMAQKQAEKISEEKNDYYLIPPGGASAVGTAAFINAYLELKEQEFKQKLNFKNIYHAVGTGGTLAGLSAANAYLEADTKVHGVNVTHRKDDFIKQVAELATEALKTADIDYQVKSSQLIIENNYVGPGYEIPSEKANNTLKLFAEKEGIFLDPVYTAKAAAAMIDHLEKREIEKGSDVLFWHTGGTNALFAEKKLLGSLLDN</sequence>
<comment type="similarity">
    <text evidence="2">Belongs to the ACC deaminase/D-cysteine desulfhydrase family.</text>
</comment>
<dbReference type="Gene3D" id="3.40.50.1100">
    <property type="match status" value="2"/>
</dbReference>